<name>A0A6J7X039_9CAUD</name>
<evidence type="ECO:0000313" key="1">
    <source>
        <dbReference type="EMBL" id="CAB5223773.1"/>
    </source>
</evidence>
<organism evidence="1">
    <name type="scientific">uncultured Caudovirales phage</name>
    <dbReference type="NCBI Taxonomy" id="2100421"/>
    <lineage>
        <taxon>Viruses</taxon>
        <taxon>Duplodnaviria</taxon>
        <taxon>Heunggongvirae</taxon>
        <taxon>Uroviricota</taxon>
        <taxon>Caudoviricetes</taxon>
        <taxon>Peduoviridae</taxon>
        <taxon>Maltschvirus</taxon>
        <taxon>Maltschvirus maltsch</taxon>
    </lineage>
</organism>
<accession>A0A6J7X039</accession>
<reference evidence="1" key="1">
    <citation type="submission" date="2020-05" db="EMBL/GenBank/DDBJ databases">
        <authorList>
            <person name="Chiriac C."/>
            <person name="Salcher M."/>
            <person name="Ghai R."/>
            <person name="Kavagutti S V."/>
        </authorList>
    </citation>
    <scope>NUCLEOTIDE SEQUENCE</scope>
</reference>
<protein>
    <submittedName>
        <fullName evidence="1">Uncharacterized protein</fullName>
    </submittedName>
</protein>
<proteinExistence type="predicted"/>
<dbReference type="EMBL" id="LR798334">
    <property type="protein sequence ID" value="CAB5223773.1"/>
    <property type="molecule type" value="Genomic_DNA"/>
</dbReference>
<gene>
    <name evidence="1" type="ORF">UFOVP735_6</name>
</gene>
<sequence length="91" mass="10102">MSRRIASRTFPSAPSEWDAASRETWNQLVKVLEQSDLFDPGRRSRPLFIVQGTVSAPTTIDMNTPPTTAELTNIVGKLLLALQSSNFVDVR</sequence>